<proteinExistence type="predicted"/>
<comment type="caution">
    <text evidence="1">The sequence shown here is derived from an EMBL/GenBank/DDBJ whole genome shotgun (WGS) entry which is preliminary data.</text>
</comment>
<dbReference type="OrthoDB" id="4335915at2"/>
<dbReference type="RefSeq" id="WP_110666705.1">
    <property type="nucleotide sequence ID" value="NZ_PYBW01000022.1"/>
</dbReference>
<evidence type="ECO:0000313" key="1">
    <source>
        <dbReference type="EMBL" id="PYC85402.1"/>
    </source>
</evidence>
<name>A0A2V4P5W9_9ACTN</name>
<dbReference type="AlphaFoldDB" id="A0A2V4P5W9"/>
<protein>
    <submittedName>
        <fullName evidence="1">Uncharacterized protein</fullName>
    </submittedName>
</protein>
<gene>
    <name evidence="1" type="ORF">C7C46_06580</name>
</gene>
<dbReference type="EMBL" id="PYBW01000022">
    <property type="protein sequence ID" value="PYC85402.1"/>
    <property type="molecule type" value="Genomic_DNA"/>
</dbReference>
<keyword evidence="2" id="KW-1185">Reference proteome</keyword>
<sequence length="96" mass="11367">MRLRDAATRLDMWWHLHGQFSWPVRMVWPSRRRVYAQVGEWLAEPGYQRASLERVTARVAERQALHERLAAELDQMPLPSEAELFERIFGRPPADL</sequence>
<organism evidence="1 2">
    <name type="scientific">Streptomyces tateyamensis</name>
    <dbReference type="NCBI Taxonomy" id="565073"/>
    <lineage>
        <taxon>Bacteria</taxon>
        <taxon>Bacillati</taxon>
        <taxon>Actinomycetota</taxon>
        <taxon>Actinomycetes</taxon>
        <taxon>Kitasatosporales</taxon>
        <taxon>Streptomycetaceae</taxon>
        <taxon>Streptomyces</taxon>
    </lineage>
</organism>
<evidence type="ECO:0000313" key="2">
    <source>
        <dbReference type="Proteomes" id="UP000248039"/>
    </source>
</evidence>
<dbReference type="Proteomes" id="UP000248039">
    <property type="component" value="Unassembled WGS sequence"/>
</dbReference>
<accession>A0A2V4P5W9</accession>
<reference evidence="1 2" key="1">
    <citation type="submission" date="2018-03" db="EMBL/GenBank/DDBJ databases">
        <title>Bioinformatic expansion and discovery of thiopeptide antibiotics.</title>
        <authorList>
            <person name="Schwalen C.J."/>
            <person name="Hudson G.A."/>
            <person name="Mitchell D.A."/>
        </authorList>
    </citation>
    <scope>NUCLEOTIDE SEQUENCE [LARGE SCALE GENOMIC DNA]</scope>
    <source>
        <strain evidence="1 2">ATCC 21389</strain>
    </source>
</reference>